<evidence type="ECO:0000256" key="7">
    <source>
        <dbReference type="ARBA" id="ARBA00023082"/>
    </source>
</evidence>
<evidence type="ECO:0000259" key="12">
    <source>
        <dbReference type="Pfam" id="PF04552"/>
    </source>
</evidence>
<evidence type="ECO:0000256" key="4">
    <source>
        <dbReference type="ARBA" id="ARBA00022679"/>
    </source>
</evidence>
<dbReference type="Pfam" id="PF04963">
    <property type="entry name" value="Sigma54_CBD"/>
    <property type="match status" value="1"/>
</dbReference>
<evidence type="ECO:0000313" key="14">
    <source>
        <dbReference type="EMBL" id="VFK15835.1"/>
    </source>
</evidence>
<dbReference type="NCBIfam" id="NF004595">
    <property type="entry name" value="PRK05932.1-2"/>
    <property type="match status" value="1"/>
</dbReference>
<dbReference type="GO" id="GO:0001216">
    <property type="term" value="F:DNA-binding transcription activator activity"/>
    <property type="evidence" value="ECO:0007669"/>
    <property type="project" value="InterPro"/>
</dbReference>
<dbReference type="GO" id="GO:0006352">
    <property type="term" value="P:DNA-templated transcription initiation"/>
    <property type="evidence" value="ECO:0007669"/>
    <property type="project" value="InterPro"/>
</dbReference>
<keyword evidence="3 10" id="KW-0240">DNA-directed RNA polymerase</keyword>
<comment type="function">
    <text evidence="10">Sigma factors are initiation factors that promote the attachment of RNA polymerase to specific initiation sites and are then released.</text>
</comment>
<evidence type="ECO:0000256" key="8">
    <source>
        <dbReference type="ARBA" id="ARBA00023125"/>
    </source>
</evidence>
<evidence type="ECO:0000256" key="5">
    <source>
        <dbReference type="ARBA" id="ARBA00022695"/>
    </source>
</evidence>
<dbReference type="EMBL" id="CAADFN010000018">
    <property type="protein sequence ID" value="VFK15835.1"/>
    <property type="molecule type" value="Genomic_DNA"/>
</dbReference>
<dbReference type="Gene3D" id="1.10.10.60">
    <property type="entry name" value="Homeodomain-like"/>
    <property type="match status" value="1"/>
</dbReference>
<keyword evidence="5 10" id="KW-0548">Nucleotidyltransferase</keyword>
<dbReference type="AlphaFoldDB" id="A0A450WFP6"/>
<dbReference type="GO" id="GO:0016779">
    <property type="term" value="F:nucleotidyltransferase activity"/>
    <property type="evidence" value="ECO:0007669"/>
    <property type="project" value="UniProtKB-KW"/>
</dbReference>
<evidence type="ECO:0000256" key="1">
    <source>
        <dbReference type="ARBA" id="ARBA00008798"/>
    </source>
</evidence>
<organism evidence="14">
    <name type="scientific">Candidatus Kentrum sp. LFY</name>
    <dbReference type="NCBI Taxonomy" id="2126342"/>
    <lineage>
        <taxon>Bacteria</taxon>
        <taxon>Pseudomonadati</taxon>
        <taxon>Pseudomonadota</taxon>
        <taxon>Gammaproteobacteria</taxon>
        <taxon>Candidatus Kentrum</taxon>
    </lineage>
</organism>
<keyword evidence="8 10" id="KW-0238">DNA-binding</keyword>
<dbReference type="PROSITE" id="PS50044">
    <property type="entry name" value="SIGMA54_3"/>
    <property type="match status" value="1"/>
</dbReference>
<gene>
    <name evidence="14" type="ORF">BECKLFY1418C_GA0070996_101823</name>
</gene>
<evidence type="ECO:0000259" key="13">
    <source>
        <dbReference type="Pfam" id="PF04963"/>
    </source>
</evidence>
<dbReference type="Pfam" id="PF00309">
    <property type="entry name" value="Sigma54_AID"/>
    <property type="match status" value="1"/>
</dbReference>
<dbReference type="Gene3D" id="1.10.10.1330">
    <property type="entry name" value="RNA polymerase sigma-54 factor, core-binding domain"/>
    <property type="match status" value="1"/>
</dbReference>
<reference evidence="14" key="1">
    <citation type="submission" date="2019-02" db="EMBL/GenBank/DDBJ databases">
        <authorList>
            <person name="Gruber-Vodicka R. H."/>
            <person name="Seah K. B. B."/>
        </authorList>
    </citation>
    <scope>NUCLEOTIDE SEQUENCE</scope>
    <source>
        <strain evidence="14">BECK_BY7</strain>
    </source>
</reference>
<feature type="domain" description="RNA polymerase sigma factor 54 core-binding" evidence="13">
    <location>
        <begin position="116"/>
        <end position="308"/>
    </location>
</feature>
<sequence>MKQSLQIHIGQQLTISPQLQQSIRLLQLSSLELELEIQQVLESNIMLEFEDTGENQLNGTTRENGTGTNEDDAEPDIQPTDIPQELPIDTAWEDIYDPGLQGPSEGSNARTDIGNRGSNAERLQDYLNRQADLCHFNETDQLIAITIIDAIDDNGYLRSDIEHIHQSLSRDDHEIGLDEIEAVLHRIQSFEPTGVGARDLRDCLLLQLRALARETPWREQAMELIEQHLDLLEHHNYNKLMQRMALDRDRLQQVISLIQSLNPRPGSLVDSTPTPYITPDIFVRKIDGHWHVDLNPEAMPRIRLNPSYAGLVRRADNSADNSTLRAHLQEARWFLKSLRSRNDTLLKVASCIVKRQQAFLEYGEEAMRPMVTQDIADAVGVHASTISRVTTRKYIHAPCGVYELKSLFSTHVATQAGGKTSATAVRALIKKLIAAEDAQSPISDAKLASILSEQGVTVARRTVAKYREMLGIPPSSERRQLL</sequence>
<evidence type="ECO:0000256" key="3">
    <source>
        <dbReference type="ARBA" id="ARBA00022478"/>
    </source>
</evidence>
<evidence type="ECO:0000256" key="6">
    <source>
        <dbReference type="ARBA" id="ARBA00023015"/>
    </source>
</evidence>
<dbReference type="NCBIfam" id="TIGR02395">
    <property type="entry name" value="rpoN_sigma"/>
    <property type="match status" value="1"/>
</dbReference>
<keyword evidence="7 10" id="KW-0731">Sigma factor</keyword>
<feature type="domain" description="RNA polymerase sigma factor 54 DNA-binding" evidence="12">
    <location>
        <begin position="323"/>
        <end position="480"/>
    </location>
</feature>
<dbReference type="InterPro" id="IPR007046">
    <property type="entry name" value="RNA_pol_sigma_54_core-bd"/>
</dbReference>
<evidence type="ECO:0000256" key="2">
    <source>
        <dbReference type="ARBA" id="ARBA00019942"/>
    </source>
</evidence>
<dbReference type="GO" id="GO:0016987">
    <property type="term" value="F:sigma factor activity"/>
    <property type="evidence" value="ECO:0007669"/>
    <property type="project" value="UniProtKB-KW"/>
</dbReference>
<evidence type="ECO:0000256" key="9">
    <source>
        <dbReference type="ARBA" id="ARBA00023163"/>
    </source>
</evidence>
<dbReference type="PRINTS" id="PR00045">
    <property type="entry name" value="SIGMA54FCT"/>
</dbReference>
<keyword evidence="6 10" id="KW-0805">Transcription regulation</keyword>
<feature type="region of interest" description="Disordered" evidence="11">
    <location>
        <begin position="51"/>
        <end position="116"/>
    </location>
</feature>
<feature type="compositionally biased region" description="Low complexity" evidence="11">
    <location>
        <begin position="58"/>
        <end position="68"/>
    </location>
</feature>
<dbReference type="PROSITE" id="PS00718">
    <property type="entry name" value="SIGMA54_2"/>
    <property type="match status" value="1"/>
</dbReference>
<accession>A0A450WFP6</accession>
<dbReference type="GO" id="GO:0000428">
    <property type="term" value="C:DNA-directed RNA polymerase complex"/>
    <property type="evidence" value="ECO:0007669"/>
    <property type="project" value="UniProtKB-KW"/>
</dbReference>
<keyword evidence="4 10" id="KW-0808">Transferase</keyword>
<comment type="similarity">
    <text evidence="1 10">Belongs to the sigma-54 factor family.</text>
</comment>
<proteinExistence type="inferred from homology"/>
<dbReference type="PANTHER" id="PTHR32248:SF4">
    <property type="entry name" value="RNA POLYMERASE SIGMA-54 FACTOR"/>
    <property type="match status" value="1"/>
</dbReference>
<keyword evidence="9 10" id="KW-0804">Transcription</keyword>
<dbReference type="GO" id="GO:0003677">
    <property type="term" value="F:DNA binding"/>
    <property type="evidence" value="ECO:0007669"/>
    <property type="project" value="UniProtKB-KW"/>
</dbReference>
<dbReference type="InterPro" id="IPR038709">
    <property type="entry name" value="RpoN_core-bd_sf"/>
</dbReference>
<evidence type="ECO:0000256" key="10">
    <source>
        <dbReference type="PIRNR" id="PIRNR000774"/>
    </source>
</evidence>
<dbReference type="NCBIfam" id="NF009118">
    <property type="entry name" value="PRK12469.1"/>
    <property type="match status" value="1"/>
</dbReference>
<dbReference type="PIRSF" id="PIRSF000774">
    <property type="entry name" value="RpoN"/>
    <property type="match status" value="1"/>
</dbReference>
<name>A0A450WFP6_9GAMM</name>
<dbReference type="Pfam" id="PF04552">
    <property type="entry name" value="Sigma54_DBD"/>
    <property type="match status" value="1"/>
</dbReference>
<dbReference type="PANTHER" id="PTHR32248">
    <property type="entry name" value="RNA POLYMERASE SIGMA-54 FACTOR"/>
    <property type="match status" value="1"/>
</dbReference>
<dbReference type="InterPro" id="IPR000394">
    <property type="entry name" value="RNA_pol_sigma_54"/>
</dbReference>
<protein>
    <recommendedName>
        <fullName evidence="2 10">RNA polymerase sigma-54 factor</fullName>
    </recommendedName>
</protein>
<dbReference type="InterPro" id="IPR007634">
    <property type="entry name" value="RNA_pol_sigma_54_DNA-bd"/>
</dbReference>
<evidence type="ECO:0000256" key="11">
    <source>
        <dbReference type="SAM" id="MobiDB-lite"/>
    </source>
</evidence>